<keyword evidence="1" id="KW-0378">Hydrolase</keyword>
<evidence type="ECO:0000256" key="2">
    <source>
        <dbReference type="SAM" id="SignalP"/>
    </source>
</evidence>
<feature type="signal peptide" evidence="2">
    <location>
        <begin position="1"/>
        <end position="26"/>
    </location>
</feature>
<sequence length="307" mass="34442" precursor="true">MLNVRYNPKLLICILTLLAICGVNDAAIANDRLESVVQHEKYSCKNADASYTYIKRPERALRVFVWAPPKPVTKPAPAVVLYHGGGWNGGSTNSLSRSAKYLSTAGYYTIVPEYRIKNKDKTTPFEAVADAEAAMQWIIDHTGEPGMEWDKKRIALMGSSAGSHLAMVTGLSNRVESLKNGDAKIFAFALFNSVYDGSPNGYGKGRLGTTPNEYEPYSPLHLIRSDMPPIQFTHGKKDEIIPYAKAIEFKKRLDELGVEHNFLSYDKYTHNTGPYFSKSSWGLRRWKEGIQNVEKYLNEKLPKPSEQ</sequence>
<dbReference type="EMBL" id="CP036425">
    <property type="protein sequence ID" value="QDU35166.1"/>
    <property type="molecule type" value="Genomic_DNA"/>
</dbReference>
<gene>
    <name evidence="4" type="ORF">KS4_32460</name>
</gene>
<evidence type="ECO:0000259" key="3">
    <source>
        <dbReference type="Pfam" id="PF20434"/>
    </source>
</evidence>
<dbReference type="InterPro" id="IPR049492">
    <property type="entry name" value="BD-FAE-like_dom"/>
</dbReference>
<keyword evidence="5" id="KW-1185">Reference proteome</keyword>
<dbReference type="Pfam" id="PF20434">
    <property type="entry name" value="BD-FAE"/>
    <property type="match status" value="1"/>
</dbReference>
<reference evidence="4 5" key="1">
    <citation type="submission" date="2019-02" db="EMBL/GenBank/DDBJ databases">
        <title>Deep-cultivation of Planctomycetes and their phenomic and genomic characterization uncovers novel biology.</title>
        <authorList>
            <person name="Wiegand S."/>
            <person name="Jogler M."/>
            <person name="Boedeker C."/>
            <person name="Pinto D."/>
            <person name="Vollmers J."/>
            <person name="Rivas-Marin E."/>
            <person name="Kohn T."/>
            <person name="Peeters S.H."/>
            <person name="Heuer A."/>
            <person name="Rast P."/>
            <person name="Oberbeckmann S."/>
            <person name="Bunk B."/>
            <person name="Jeske O."/>
            <person name="Meyerdierks A."/>
            <person name="Storesund J.E."/>
            <person name="Kallscheuer N."/>
            <person name="Luecker S."/>
            <person name="Lage O.M."/>
            <person name="Pohl T."/>
            <person name="Merkel B.J."/>
            <person name="Hornburger P."/>
            <person name="Mueller R.-W."/>
            <person name="Bruemmer F."/>
            <person name="Labrenz M."/>
            <person name="Spormann A.M."/>
            <person name="Op den Camp H."/>
            <person name="Overmann J."/>
            <person name="Amann R."/>
            <person name="Jetten M.S.M."/>
            <person name="Mascher T."/>
            <person name="Medema M.H."/>
            <person name="Devos D.P."/>
            <person name="Kaster A.-K."/>
            <person name="Ovreas L."/>
            <person name="Rohde M."/>
            <person name="Galperin M.Y."/>
            <person name="Jogler C."/>
        </authorList>
    </citation>
    <scope>NUCLEOTIDE SEQUENCE [LARGE SCALE GENOMIC DNA]</scope>
    <source>
        <strain evidence="4 5">KS4</strain>
    </source>
</reference>
<dbReference type="OrthoDB" id="9815425at2"/>
<dbReference type="GO" id="GO:0016787">
    <property type="term" value="F:hydrolase activity"/>
    <property type="evidence" value="ECO:0007669"/>
    <property type="project" value="UniProtKB-KW"/>
</dbReference>
<evidence type="ECO:0000313" key="4">
    <source>
        <dbReference type="EMBL" id="QDU35166.1"/>
    </source>
</evidence>
<dbReference type="SUPFAM" id="SSF53474">
    <property type="entry name" value="alpha/beta-Hydrolases"/>
    <property type="match status" value="1"/>
</dbReference>
<protein>
    <submittedName>
        <fullName evidence="4">Acetyl esterase</fullName>
    </submittedName>
</protein>
<name>A0A517YY78_9BACT</name>
<evidence type="ECO:0000256" key="1">
    <source>
        <dbReference type="ARBA" id="ARBA00022801"/>
    </source>
</evidence>
<evidence type="ECO:0000313" key="5">
    <source>
        <dbReference type="Proteomes" id="UP000317369"/>
    </source>
</evidence>
<dbReference type="InterPro" id="IPR029058">
    <property type="entry name" value="AB_hydrolase_fold"/>
</dbReference>
<keyword evidence="2" id="KW-0732">Signal</keyword>
<dbReference type="KEGG" id="pcor:KS4_32460"/>
<dbReference type="InterPro" id="IPR050300">
    <property type="entry name" value="GDXG_lipolytic_enzyme"/>
</dbReference>
<feature type="domain" description="BD-FAE-like" evidence="3">
    <location>
        <begin position="69"/>
        <end position="181"/>
    </location>
</feature>
<dbReference type="Proteomes" id="UP000317369">
    <property type="component" value="Chromosome"/>
</dbReference>
<accession>A0A517YY78</accession>
<dbReference type="PANTHER" id="PTHR48081">
    <property type="entry name" value="AB HYDROLASE SUPERFAMILY PROTEIN C4A8.06C"/>
    <property type="match status" value="1"/>
</dbReference>
<proteinExistence type="predicted"/>
<dbReference type="Gene3D" id="3.40.50.1820">
    <property type="entry name" value="alpha/beta hydrolase"/>
    <property type="match status" value="1"/>
</dbReference>
<dbReference type="AlphaFoldDB" id="A0A517YY78"/>
<feature type="chain" id="PRO_5022187275" evidence="2">
    <location>
        <begin position="27"/>
        <end position="307"/>
    </location>
</feature>
<organism evidence="4 5">
    <name type="scientific">Poriferisphaera corsica</name>
    <dbReference type="NCBI Taxonomy" id="2528020"/>
    <lineage>
        <taxon>Bacteria</taxon>
        <taxon>Pseudomonadati</taxon>
        <taxon>Planctomycetota</taxon>
        <taxon>Phycisphaerae</taxon>
        <taxon>Phycisphaerales</taxon>
        <taxon>Phycisphaeraceae</taxon>
        <taxon>Poriferisphaera</taxon>
    </lineage>
</organism>